<dbReference type="EMBL" id="CP056775">
    <property type="protein sequence ID" value="QRR04192.1"/>
    <property type="molecule type" value="Genomic_DNA"/>
</dbReference>
<evidence type="ECO:0000313" key="2">
    <source>
        <dbReference type="Proteomes" id="UP000612680"/>
    </source>
</evidence>
<name>A0ABX7IF79_9BACT</name>
<gene>
    <name evidence="1" type="ORF">HWI92_14170</name>
</gene>
<protein>
    <recommendedName>
        <fullName evidence="3">GLPGLI family protein</fullName>
    </recommendedName>
</protein>
<evidence type="ECO:0008006" key="3">
    <source>
        <dbReference type="Google" id="ProtNLM"/>
    </source>
</evidence>
<accession>A0ABX7IF79</accession>
<keyword evidence="2" id="KW-1185">Reference proteome</keyword>
<reference evidence="1 2" key="1">
    <citation type="submission" date="2020-06" db="EMBL/GenBank/DDBJ databases">
        <title>Dyadobacter sandarakinus sp. nov., isolated from the soil of the Arctic Yellow River Station.</title>
        <authorList>
            <person name="Zhang Y."/>
            <person name="Peng F."/>
        </authorList>
    </citation>
    <scope>NUCLEOTIDE SEQUENCE [LARGE SCALE GENOMIC DNA]</scope>
    <source>
        <strain evidence="1 2">Q3-56</strain>
    </source>
</reference>
<dbReference type="Proteomes" id="UP000612680">
    <property type="component" value="Chromosome"/>
</dbReference>
<proteinExistence type="predicted"/>
<sequence length="238" mass="26971">MSIILVCCGYASLAQTVRKIPADKQRALQWKPEKGQYYFSHALVFDYNNKAEKSKGTIKVYLDPVTGAMCFKKETSFGSRGKQFDFIIGFPDGRYIYCGNDENGRKIRINEVVKELKPDAETRSQQKEDFTTYCIPTGNTRTDFGLQSLEYELTYATSGNKDKVWLTRTPFSNYPLYGMEFLEGAVSMPVTFDYMYLLPQDLLVTEISSKDLSLKLTGFGADPLTVSTKGYQELKLGD</sequence>
<organism evidence="1 2">
    <name type="scientific">Dyadobacter sandarakinus</name>
    <dbReference type="NCBI Taxonomy" id="2747268"/>
    <lineage>
        <taxon>Bacteria</taxon>
        <taxon>Pseudomonadati</taxon>
        <taxon>Bacteroidota</taxon>
        <taxon>Cytophagia</taxon>
        <taxon>Cytophagales</taxon>
        <taxon>Spirosomataceae</taxon>
        <taxon>Dyadobacter</taxon>
    </lineage>
</organism>
<evidence type="ECO:0000313" key="1">
    <source>
        <dbReference type="EMBL" id="QRR04192.1"/>
    </source>
</evidence>